<accession>A3KIJ3</accession>
<dbReference type="RefSeq" id="WP_342342855.1">
    <property type="nucleotide sequence ID" value="NZ_CP012382.1"/>
</dbReference>
<proteinExistence type="predicted"/>
<dbReference type="KEGG" id="samb:SAM23877_0611"/>
<reference evidence="4" key="2">
    <citation type="journal article" date="2015" name="J. Biotechnol.">
        <title>Complete genome sequence of Streptomyces ambofaciens ATCC 23877, the spiramycin producer.</title>
        <authorList>
            <person name="Thibessard A."/>
            <person name="Haas D."/>
            <person name="Gerbaud C."/>
            <person name="Aigle B."/>
            <person name="Lautru S."/>
            <person name="Pernodet J.L."/>
            <person name="Leblond P."/>
        </authorList>
    </citation>
    <scope>NUCLEOTIDE SEQUENCE [LARGE SCALE GENOMIC DNA]</scope>
    <source>
        <strain evidence="4">ATCC 23877 / 3486 / DSM 40053 / JCM 4204 / NBRC 12836 / NRRL B-2516</strain>
    </source>
</reference>
<feature type="domain" description="STAS" evidence="1">
    <location>
        <begin position="54"/>
        <end position="144"/>
    </location>
</feature>
<evidence type="ECO:0000259" key="1">
    <source>
        <dbReference type="PROSITE" id="PS50801"/>
    </source>
</evidence>
<dbReference type="Pfam" id="PF13466">
    <property type="entry name" value="STAS_2"/>
    <property type="match status" value="1"/>
</dbReference>
<organism evidence="3">
    <name type="scientific">Streptomyces ambofaciens (strain ATCC 23877 / 3486 / DSM 40053 / JCM 4204 / NBRC 12836 / NRRL B-2516)</name>
    <dbReference type="NCBI Taxonomy" id="278992"/>
    <lineage>
        <taxon>Bacteria</taxon>
        <taxon>Bacillati</taxon>
        <taxon>Actinomycetota</taxon>
        <taxon>Actinomycetes</taxon>
        <taxon>Kitasatosporales</taxon>
        <taxon>Streptomycetaceae</taxon>
        <taxon>Streptomyces</taxon>
    </lineage>
</organism>
<dbReference type="CDD" id="cd07043">
    <property type="entry name" value="STAS_anti-anti-sigma_factors"/>
    <property type="match status" value="1"/>
</dbReference>
<dbReference type="InterPro" id="IPR058548">
    <property type="entry name" value="MlaB-like_STAS"/>
</dbReference>
<dbReference type="AlphaFoldDB" id="A3KIJ3"/>
<reference evidence="2" key="3">
    <citation type="submission" date="2015-07" db="EMBL/GenBank/DDBJ databases">
        <title>Complete genome sequence of Streptomyces ambofaciens ATCC 23877, the spiramycin producer.</title>
        <authorList>
            <person name="Thibessard A."/>
            <person name="Haas D."/>
            <person name="Gerbaud C."/>
            <person name="Aigle B."/>
            <person name="Lautru S."/>
            <person name="Pernodet J.-L."/>
            <person name="Leblond P."/>
        </authorList>
    </citation>
    <scope>NUCLEOTIDE SEQUENCE [LARGE SCALE GENOMIC DNA]</scope>
    <source>
        <strain evidence="2">ATCC 23877</strain>
    </source>
</reference>
<dbReference type="EMBL" id="AM238663">
    <property type="protein sequence ID" value="CAJ89527.1"/>
    <property type="molecule type" value="Genomic_DNA"/>
</dbReference>
<dbReference type="InterPro" id="IPR002645">
    <property type="entry name" value="STAS_dom"/>
</dbReference>
<dbReference type="EMBL" id="CP012382">
    <property type="protein sequence ID" value="AKZ53660.1"/>
    <property type="molecule type" value="Genomic_DNA"/>
</dbReference>
<dbReference type="PROSITE" id="PS50801">
    <property type="entry name" value="STAS"/>
    <property type="match status" value="1"/>
</dbReference>
<evidence type="ECO:0000313" key="4">
    <source>
        <dbReference type="Proteomes" id="UP000061018"/>
    </source>
</evidence>
<name>A3KIJ3_STRA7</name>
<dbReference type="PANTHER" id="PTHR33495">
    <property type="entry name" value="ANTI-SIGMA FACTOR ANTAGONIST TM_1081-RELATED-RELATED"/>
    <property type="match status" value="1"/>
</dbReference>
<evidence type="ECO:0000313" key="2">
    <source>
        <dbReference type="EMBL" id="AKZ53660.1"/>
    </source>
</evidence>
<evidence type="ECO:0000313" key="3">
    <source>
        <dbReference type="EMBL" id="CAJ89527.1"/>
    </source>
</evidence>
<dbReference type="InterPro" id="IPR036513">
    <property type="entry name" value="STAS_dom_sf"/>
</dbReference>
<sequence length="144" mass="14707">MSIDGAETEAEAEVAASGSVLDAGDESGASAVPAGVRVPDGSAVVQYAWHDAWVVVASGSYDMHSITPLAEAMGVAAAKHEKVVVDASGIAFADSTLLNLLIHTHLATDLRVAAPTPQLRRVLELTGVDAVLKVHGTVEDAAAR</sequence>
<dbReference type="Gene3D" id="3.30.750.24">
    <property type="entry name" value="STAS domain"/>
    <property type="match status" value="1"/>
</dbReference>
<reference evidence="3" key="1">
    <citation type="journal article" date="2006" name="Mol. Biol. Evol.">
        <title>Evolution of the terminal regions of the Streptomyces linear chromosome.</title>
        <authorList>
            <person name="Choulet F."/>
            <person name="Aigle B."/>
            <person name="Gallois A."/>
            <person name="Mangenot S."/>
            <person name="Gerbaud C."/>
            <person name="Truong C."/>
            <person name="Francou F.X."/>
            <person name="Fourrier C."/>
            <person name="Guerineau M."/>
            <person name="Decaris B."/>
            <person name="Barbe V."/>
            <person name="Pernodet J.L."/>
            <person name="Leblond P."/>
        </authorList>
    </citation>
    <scope>NUCLEOTIDE SEQUENCE</scope>
    <source>
        <strain evidence="3">ATCC 23877</strain>
    </source>
</reference>
<dbReference type="SUPFAM" id="SSF52091">
    <property type="entry name" value="SpoIIaa-like"/>
    <property type="match status" value="1"/>
</dbReference>
<dbReference type="GO" id="GO:0043856">
    <property type="term" value="F:anti-sigma factor antagonist activity"/>
    <property type="evidence" value="ECO:0007669"/>
    <property type="project" value="TreeGrafter"/>
</dbReference>
<dbReference type="STRING" id="1889.SAM40697_0504"/>
<protein>
    <submittedName>
        <fullName evidence="3">Putative anti-sigma factor antagonist</fullName>
    </submittedName>
</protein>
<gene>
    <name evidence="2" type="ORF">SAM23877_0611</name>
    <name evidence="3" type="ORF">SAML0541</name>
</gene>
<dbReference type="Proteomes" id="UP000061018">
    <property type="component" value="Chromosome"/>
</dbReference>
<dbReference type="PANTHER" id="PTHR33495:SF2">
    <property type="entry name" value="ANTI-SIGMA FACTOR ANTAGONIST TM_1081-RELATED"/>
    <property type="match status" value="1"/>
</dbReference>